<organism evidence="4 5">
    <name type="scientific">Burkholderia anthina</name>
    <dbReference type="NCBI Taxonomy" id="179879"/>
    <lineage>
        <taxon>Bacteria</taxon>
        <taxon>Pseudomonadati</taxon>
        <taxon>Pseudomonadota</taxon>
        <taxon>Betaproteobacteria</taxon>
        <taxon>Burkholderiales</taxon>
        <taxon>Burkholderiaceae</taxon>
        <taxon>Burkholderia</taxon>
        <taxon>Burkholderia cepacia complex</taxon>
    </lineage>
</organism>
<reference evidence="4 5" key="1">
    <citation type="submission" date="2019-09" db="EMBL/GenBank/DDBJ databases">
        <authorList>
            <person name="Depoorter E."/>
        </authorList>
    </citation>
    <scope>NUCLEOTIDE SEQUENCE [LARGE SCALE GENOMIC DNA]</scope>
    <source>
        <strain evidence="4">LMG 20980</strain>
    </source>
</reference>
<reference evidence="3 6" key="2">
    <citation type="submission" date="2021-02" db="EMBL/GenBank/DDBJ databases">
        <title>Draft genome of the type strains Burkholderia anthina DSM16086.</title>
        <authorList>
            <person name="Hertel R."/>
            <person name="Meissner J."/>
            <person name="Poehlein A."/>
            <person name="Daniel R."/>
            <person name="Commichau F.M."/>
        </authorList>
    </citation>
    <scope>NUCLEOTIDE SEQUENCE [LARGE SCALE GENOMIC DNA]</scope>
    <source>
        <strain evidence="3 6">DSM 16086</strain>
    </source>
</reference>
<sequence>MPQDRHLTLYHSPRSRSAGARMLLEELGADYAVHAFDLSTGKHHEPDYLAVNPLGKVPALRHGDVIVTEQAAVYLYAAELYPEAGLSPAPGDALRGPYLRWMTFYGSCFEPALVDRSMNRAPAAYSTSPYGDFDAVVNAIATQLANGPYLLGERFTAADVLWASALNWTTMFKLIPETPLIRTYIDRVLARPAIQRAQAADAALAAEQDKAREAAATAKS</sequence>
<evidence type="ECO:0000313" key="4">
    <source>
        <dbReference type="EMBL" id="VVU52980.1"/>
    </source>
</evidence>
<dbReference type="Gene3D" id="3.40.30.10">
    <property type="entry name" value="Glutaredoxin"/>
    <property type="match status" value="1"/>
</dbReference>
<proteinExistence type="inferred from homology"/>
<dbReference type="GeneID" id="56503790"/>
<evidence type="ECO:0000259" key="2">
    <source>
        <dbReference type="PROSITE" id="PS50404"/>
    </source>
</evidence>
<dbReference type="SUPFAM" id="SSF52833">
    <property type="entry name" value="Thioredoxin-like"/>
    <property type="match status" value="1"/>
</dbReference>
<evidence type="ECO:0000313" key="5">
    <source>
        <dbReference type="Proteomes" id="UP000494201"/>
    </source>
</evidence>
<protein>
    <submittedName>
        <fullName evidence="3 4">Glutathione S-transferase</fullName>
    </submittedName>
</protein>
<dbReference type="SFLD" id="SFLDS00019">
    <property type="entry name" value="Glutathione_Transferase_(cytos"/>
    <property type="match status" value="1"/>
</dbReference>
<evidence type="ECO:0000313" key="6">
    <source>
        <dbReference type="Proteomes" id="UP000755577"/>
    </source>
</evidence>
<dbReference type="Gene3D" id="1.20.1050.10">
    <property type="match status" value="1"/>
</dbReference>
<dbReference type="SFLD" id="SFLDG00358">
    <property type="entry name" value="Main_(cytGST)"/>
    <property type="match status" value="1"/>
</dbReference>
<keyword evidence="4" id="KW-0808">Transferase</keyword>
<evidence type="ECO:0000256" key="1">
    <source>
        <dbReference type="RuleBase" id="RU003494"/>
    </source>
</evidence>
<dbReference type="Pfam" id="PF02798">
    <property type="entry name" value="GST_N"/>
    <property type="match status" value="1"/>
</dbReference>
<evidence type="ECO:0000313" key="3">
    <source>
        <dbReference type="EMBL" id="MBM2770422.1"/>
    </source>
</evidence>
<accession>A0A6P2GJ94</accession>
<feature type="domain" description="GST N-terminal" evidence="2">
    <location>
        <begin position="4"/>
        <end position="85"/>
    </location>
</feature>
<gene>
    <name evidence="4" type="ORF">BAN20980_05718</name>
    <name evidence="3" type="ORF">JQK92_28840</name>
</gene>
<dbReference type="InterPro" id="IPR040079">
    <property type="entry name" value="Glutathione_S-Trfase"/>
</dbReference>
<dbReference type="GO" id="GO:0016740">
    <property type="term" value="F:transferase activity"/>
    <property type="evidence" value="ECO:0007669"/>
    <property type="project" value="UniProtKB-KW"/>
</dbReference>
<dbReference type="InterPro" id="IPR004046">
    <property type="entry name" value="GST_C"/>
</dbReference>
<dbReference type="InterPro" id="IPR036282">
    <property type="entry name" value="Glutathione-S-Trfase_C_sf"/>
</dbReference>
<dbReference type="AlphaFoldDB" id="A0A6P2GJ94"/>
<dbReference type="EMBL" id="JAFCIQ010000027">
    <property type="protein sequence ID" value="MBM2770422.1"/>
    <property type="molecule type" value="Genomic_DNA"/>
</dbReference>
<dbReference type="Proteomes" id="UP000755577">
    <property type="component" value="Unassembled WGS sequence"/>
</dbReference>
<dbReference type="SUPFAM" id="SSF47616">
    <property type="entry name" value="GST C-terminal domain-like"/>
    <property type="match status" value="1"/>
</dbReference>
<dbReference type="Pfam" id="PF00043">
    <property type="entry name" value="GST_C"/>
    <property type="match status" value="1"/>
</dbReference>
<dbReference type="CDD" id="cd03046">
    <property type="entry name" value="GST_N_GTT1_like"/>
    <property type="match status" value="1"/>
</dbReference>
<dbReference type="InterPro" id="IPR036249">
    <property type="entry name" value="Thioredoxin-like_sf"/>
</dbReference>
<dbReference type="InterPro" id="IPR004045">
    <property type="entry name" value="Glutathione_S-Trfase_N"/>
</dbReference>
<dbReference type="SFLD" id="SFLDG01150">
    <property type="entry name" value="Main.1:_Beta-like"/>
    <property type="match status" value="1"/>
</dbReference>
<dbReference type="Proteomes" id="UP000494201">
    <property type="component" value="Unassembled WGS sequence"/>
</dbReference>
<dbReference type="PANTHER" id="PTHR44051">
    <property type="entry name" value="GLUTATHIONE S-TRANSFERASE-RELATED"/>
    <property type="match status" value="1"/>
</dbReference>
<dbReference type="RefSeq" id="WP_174928087.1">
    <property type="nucleotide sequence ID" value="NZ_CABVLY010000028.1"/>
</dbReference>
<dbReference type="PANTHER" id="PTHR44051:SF21">
    <property type="entry name" value="GLUTATHIONE S-TRANSFERASE FAMILY PROTEIN"/>
    <property type="match status" value="1"/>
</dbReference>
<dbReference type="EMBL" id="CABVLY010000028">
    <property type="protein sequence ID" value="VVU52980.1"/>
    <property type="molecule type" value="Genomic_DNA"/>
</dbReference>
<keyword evidence="6" id="KW-1185">Reference proteome</keyword>
<dbReference type="PROSITE" id="PS50404">
    <property type="entry name" value="GST_NTER"/>
    <property type="match status" value="1"/>
</dbReference>
<name>A0A6P2GJ94_9BURK</name>
<comment type="similarity">
    <text evidence="1">Belongs to the GST superfamily.</text>
</comment>
<dbReference type="CDD" id="cd03207">
    <property type="entry name" value="GST_C_8"/>
    <property type="match status" value="1"/>
</dbReference>